<dbReference type="InterPro" id="IPR001172">
    <property type="entry name" value="FliN_T3SS_HrcQb"/>
</dbReference>
<keyword evidence="9" id="KW-0282">Flagellum</keyword>
<dbReference type="Proteomes" id="UP001216674">
    <property type="component" value="Unassembled WGS sequence"/>
</dbReference>
<dbReference type="PANTHER" id="PTHR43484">
    <property type="match status" value="1"/>
</dbReference>
<dbReference type="RefSeq" id="WP_276267178.1">
    <property type="nucleotide sequence ID" value="NZ_JARJLM010000464.1"/>
</dbReference>
<protein>
    <recommendedName>
        <fullName evidence="3">Flagellar motor switch protein FliN</fullName>
    </recommendedName>
</protein>
<reference evidence="9 10" key="1">
    <citation type="submission" date="2023-03" db="EMBL/GenBank/DDBJ databases">
        <title>Draft assemblies of triclosan tolerant bacteria isolated from returned activated sludge.</title>
        <authorList>
            <person name="Van Hamelsveld S."/>
        </authorList>
    </citation>
    <scope>NUCLEOTIDE SEQUENCE [LARGE SCALE GENOMIC DNA]</scope>
    <source>
        <strain evidence="9 10">GW210010_S58</strain>
    </source>
</reference>
<keyword evidence="4" id="KW-1003">Cell membrane</keyword>
<organism evidence="9 10">
    <name type="scientific">Cupriavidus basilensis</name>
    <dbReference type="NCBI Taxonomy" id="68895"/>
    <lineage>
        <taxon>Bacteria</taxon>
        <taxon>Pseudomonadati</taxon>
        <taxon>Pseudomonadota</taxon>
        <taxon>Betaproteobacteria</taxon>
        <taxon>Burkholderiales</taxon>
        <taxon>Burkholderiaceae</taxon>
        <taxon>Cupriavidus</taxon>
    </lineage>
</organism>
<dbReference type="SUPFAM" id="SSF101801">
    <property type="entry name" value="Surface presentation of antigens (SPOA)"/>
    <property type="match status" value="1"/>
</dbReference>
<dbReference type="EMBL" id="JARJLM010000464">
    <property type="protein sequence ID" value="MDF3836820.1"/>
    <property type="molecule type" value="Genomic_DNA"/>
</dbReference>
<comment type="subcellular location">
    <subcellularLocation>
        <location evidence="1">Cell membrane</location>
        <topology evidence="1">Peripheral membrane protein</topology>
        <orientation evidence="1">Cytoplasmic side</orientation>
    </subcellularLocation>
</comment>
<keyword evidence="9" id="KW-0966">Cell projection</keyword>
<comment type="caution">
    <text evidence="9">The sequence shown here is derived from an EMBL/GenBank/DDBJ whole genome shotgun (WGS) entry which is preliminary data.</text>
</comment>
<name>A0ABT6AW16_9BURK</name>
<dbReference type="PRINTS" id="PR00956">
    <property type="entry name" value="FLGMOTORFLIN"/>
</dbReference>
<dbReference type="InterPro" id="IPR051469">
    <property type="entry name" value="FliN/MopA/SpaO"/>
</dbReference>
<evidence type="ECO:0000313" key="9">
    <source>
        <dbReference type="EMBL" id="MDF3836820.1"/>
    </source>
</evidence>
<evidence type="ECO:0000256" key="4">
    <source>
        <dbReference type="ARBA" id="ARBA00022475"/>
    </source>
</evidence>
<evidence type="ECO:0000256" key="1">
    <source>
        <dbReference type="ARBA" id="ARBA00004413"/>
    </source>
</evidence>
<evidence type="ECO:0000256" key="7">
    <source>
        <dbReference type="ARBA" id="ARBA00023136"/>
    </source>
</evidence>
<evidence type="ECO:0000259" key="8">
    <source>
        <dbReference type="Pfam" id="PF01052"/>
    </source>
</evidence>
<gene>
    <name evidence="9" type="ORF">P3W85_28290</name>
</gene>
<evidence type="ECO:0000256" key="3">
    <source>
        <dbReference type="ARBA" id="ARBA00021897"/>
    </source>
</evidence>
<proteinExistence type="inferred from homology"/>
<dbReference type="Gene3D" id="2.30.330.10">
    <property type="entry name" value="SpoA-like"/>
    <property type="match status" value="1"/>
</dbReference>
<accession>A0ABT6AW16</accession>
<sequence>MKPEHDELKLAVHGVDLPDPEPAAAGARKLALAREALLKDIAVDLKVFVGEAKITLQELFDLKEGAVLPLQRALTHPADVELNGKVVARAEVVAVGQHYGVRITEILPAQADGA</sequence>
<comment type="similarity">
    <text evidence="2">Belongs to the FliN/MopA/SpaO family.</text>
</comment>
<keyword evidence="6" id="KW-0283">Flagellar rotation</keyword>
<keyword evidence="9" id="KW-0969">Cilium</keyword>
<evidence type="ECO:0000256" key="2">
    <source>
        <dbReference type="ARBA" id="ARBA00009226"/>
    </source>
</evidence>
<dbReference type="InterPro" id="IPR001543">
    <property type="entry name" value="FliN-like_C"/>
</dbReference>
<evidence type="ECO:0000256" key="5">
    <source>
        <dbReference type="ARBA" id="ARBA00022500"/>
    </source>
</evidence>
<keyword evidence="10" id="KW-1185">Reference proteome</keyword>
<evidence type="ECO:0000313" key="10">
    <source>
        <dbReference type="Proteomes" id="UP001216674"/>
    </source>
</evidence>
<evidence type="ECO:0000256" key="6">
    <source>
        <dbReference type="ARBA" id="ARBA00022779"/>
    </source>
</evidence>
<dbReference type="Pfam" id="PF01052">
    <property type="entry name" value="FliMN_C"/>
    <property type="match status" value="1"/>
</dbReference>
<dbReference type="PANTHER" id="PTHR43484:SF1">
    <property type="entry name" value="FLAGELLAR MOTOR SWITCH PROTEIN FLIN"/>
    <property type="match status" value="1"/>
</dbReference>
<dbReference type="InterPro" id="IPR036429">
    <property type="entry name" value="SpoA-like_sf"/>
</dbReference>
<feature type="domain" description="Flagellar motor switch protein FliN-like C-terminal" evidence="8">
    <location>
        <begin position="38"/>
        <end position="107"/>
    </location>
</feature>
<keyword evidence="7" id="KW-0472">Membrane</keyword>
<keyword evidence="5" id="KW-0145">Chemotaxis</keyword>